<gene>
    <name evidence="1" type="ORF">SAMN06265373_10814</name>
</gene>
<evidence type="ECO:0000313" key="1">
    <source>
        <dbReference type="EMBL" id="SMP31600.1"/>
    </source>
</evidence>
<dbReference type="EMBL" id="FXTY01000008">
    <property type="protein sequence ID" value="SMP31600.1"/>
    <property type="molecule type" value="Genomic_DNA"/>
</dbReference>
<dbReference type="Pfam" id="PF11294">
    <property type="entry name" value="DUF3095"/>
    <property type="match status" value="1"/>
</dbReference>
<dbReference type="Proteomes" id="UP001157961">
    <property type="component" value="Unassembled WGS sequence"/>
</dbReference>
<evidence type="ECO:0008006" key="3">
    <source>
        <dbReference type="Google" id="ProtNLM"/>
    </source>
</evidence>
<dbReference type="RefSeq" id="WP_283427324.1">
    <property type="nucleotide sequence ID" value="NZ_FXTY01000008.1"/>
</dbReference>
<reference evidence="1 2" key="1">
    <citation type="submission" date="2017-05" db="EMBL/GenBank/DDBJ databases">
        <authorList>
            <person name="Varghese N."/>
            <person name="Submissions S."/>
        </authorList>
    </citation>
    <scope>NUCLEOTIDE SEQUENCE [LARGE SCALE GENOMIC DNA]</scope>
    <source>
        <strain evidence="1 2">DSM 29734</strain>
    </source>
</reference>
<protein>
    <recommendedName>
        <fullName evidence="3">DUF3095 domain-containing protein</fullName>
    </recommendedName>
</protein>
<name>A0ABY1PCR9_9RHOB</name>
<accession>A0ABY1PCR9</accession>
<sequence length="387" mass="42810">MSDDDQQTGTNFYSRLPTTRDFSRFANTRTHTPLPDDWIVVVTDIEASRSAINSGRYKTVNLVGASPIAAFKNQLKDVEFPFVFGGDGASLAIPGHHLESASRVLSILRRWASETFDLNLRAGLMSVADLRQSGYEVRTARYAASSNVSYAAFSGGGVRRLEDLVKSGDVSVHLSEPKARPDLTGLSCRWSNLKSRRGRIVSLVIEPVTDVSDQQFLQITQSLLSRIDDFGNSNRMVSEEGPQVQYPPPGMSIEARATGGSFWLLRYLALSAQNLLIWILFRTGWSMASFDPRHYARQTGFNTDSRKYEDGLKMTIDCDAETLEWMKQHLEAARDQGSINYGLTEQSEAFLTCIVISALNDDHVHFVDGANGGYAAAATMMTGNRTP</sequence>
<organism evidence="1 2">
    <name type="scientific">Shimia sagamensis</name>
    <dbReference type="NCBI Taxonomy" id="1566352"/>
    <lineage>
        <taxon>Bacteria</taxon>
        <taxon>Pseudomonadati</taxon>
        <taxon>Pseudomonadota</taxon>
        <taxon>Alphaproteobacteria</taxon>
        <taxon>Rhodobacterales</taxon>
        <taxon>Roseobacteraceae</taxon>
    </lineage>
</organism>
<evidence type="ECO:0000313" key="2">
    <source>
        <dbReference type="Proteomes" id="UP001157961"/>
    </source>
</evidence>
<proteinExistence type="predicted"/>
<comment type="caution">
    <text evidence="1">The sequence shown here is derived from an EMBL/GenBank/DDBJ whole genome shotgun (WGS) entry which is preliminary data.</text>
</comment>
<dbReference type="InterPro" id="IPR021445">
    <property type="entry name" value="DUF3095"/>
</dbReference>
<keyword evidence="2" id="KW-1185">Reference proteome</keyword>